<dbReference type="SUPFAM" id="SSF57701">
    <property type="entry name" value="Zn2/Cys6 DNA-binding domain"/>
    <property type="match status" value="1"/>
</dbReference>
<dbReference type="InterPro" id="IPR036864">
    <property type="entry name" value="Zn2-C6_fun-type_DNA-bd_sf"/>
</dbReference>
<protein>
    <recommendedName>
        <fullName evidence="3">Zn(2)-C6 fungal-type domain-containing protein</fullName>
    </recommendedName>
</protein>
<dbReference type="Gene3D" id="4.10.240.10">
    <property type="entry name" value="Zn(2)-C6 fungal-type DNA-binding domain"/>
    <property type="match status" value="1"/>
</dbReference>
<dbReference type="EMBL" id="MIKF01000278">
    <property type="protein sequence ID" value="RTE73112.1"/>
    <property type="molecule type" value="Genomic_DNA"/>
</dbReference>
<dbReference type="PANTHER" id="PTHR47657:SF7">
    <property type="entry name" value="STEROL REGULATORY ELEMENT-BINDING PROTEIN ECM22"/>
    <property type="match status" value="1"/>
</dbReference>
<sequence length="802" mass="88229">MYAPAPPRSKKTDITRSRSGCARCRQKRRKCDEGKPSCSRCVTAAADCEYGGITLKFREATRWAAQKVELGKATPSVSAATRLALAPPLPPGLSDTIVSSSDESAVSPVHEQALPPQNIQATPAECYQDMSPASFLDEQNDYGQSPVGVPELGLEADPSPISVSAVDPPTDSQGSMPGSLLQSFYSPKWSGAQLGQLGFDLASSTVDMDDALFTNLLGFPNNLADVGMSEPYWNDIVMESGIGNSPASSLHQELIASDTHGDCHIGSTCQPIVLDHPPQPLDQQLSSPMPSEQIHQTPRTNSSQGNPLPVVQLPWPKAQKPPPGSKISVGHRIYLAHFKVAVMRSFPLELPFLWDMVIKSEPVRYAALSLSAANLANLQSQKPDKGQATLATTLVHSAKATAFSRQTVESLEGGSAVSLHARLITMILVVFYELEASSFSSAFHSLSILNVMILNCPEDVLSLTNGRIIVQWWLHLRTLITGAQGPYSLYGPENPTEALISQLEVRVAETPQMIDLITTKAMRIWNRVLVAKCFEASGDRPVDTMRKVDDWWRILKGNHLCEPTSDDQISDRLLGADELYEELDKLRKVLDGCDAPEGFQPAMLEERAILGEVVPLHFNNHRQAKEVVDFALSHIICNQERLRALVEHSADLPRQFPDKTSETTTAMDPWVYLLLRTVAGLDVSKCGKENTYRRGIVSSIFYTGLFYPGQVSTEFINDTVERMIDARMEFENPFYPLRAFLDFHRSLLGQVAGGRTVFFACSTHDEWTTKETLLATGEEHLMIVGCESDGQYFNDLVPFTKA</sequence>
<dbReference type="PROSITE" id="PS50048">
    <property type="entry name" value="ZN2_CY6_FUNGAL_2"/>
    <property type="match status" value="1"/>
</dbReference>
<evidence type="ECO:0000256" key="1">
    <source>
        <dbReference type="ARBA" id="ARBA00023242"/>
    </source>
</evidence>
<reference evidence="4 5" key="1">
    <citation type="submission" date="2017-06" db="EMBL/GenBank/DDBJ databases">
        <title>Comparative genomic analysis of Ambrosia Fusariam Clade fungi.</title>
        <authorList>
            <person name="Stajich J.E."/>
            <person name="Carrillo J."/>
            <person name="Kijimoto T."/>
            <person name="Eskalen A."/>
            <person name="O'Donnell K."/>
            <person name="Kasson M."/>
        </authorList>
    </citation>
    <scope>NUCLEOTIDE SEQUENCE [LARGE SCALE GENOMIC DNA]</scope>
    <source>
        <strain evidence="4 5">UCR1854</strain>
    </source>
</reference>
<dbReference type="SMART" id="SM00066">
    <property type="entry name" value="GAL4"/>
    <property type="match status" value="1"/>
</dbReference>
<dbReference type="PANTHER" id="PTHR47657">
    <property type="entry name" value="STEROL REGULATORY ELEMENT-BINDING PROTEIN ECM22"/>
    <property type="match status" value="1"/>
</dbReference>
<gene>
    <name evidence="4" type="ORF">BHE90_012465</name>
</gene>
<keyword evidence="5" id="KW-1185">Reference proteome</keyword>
<proteinExistence type="predicted"/>
<dbReference type="PROSITE" id="PS00463">
    <property type="entry name" value="ZN2_CY6_FUNGAL_1"/>
    <property type="match status" value="1"/>
</dbReference>
<name>A0A430LBJ3_9HYPO</name>
<dbReference type="InterPro" id="IPR052400">
    <property type="entry name" value="Zn2-C6_fungal_TF"/>
</dbReference>
<organism evidence="4 5">
    <name type="scientific">Fusarium euwallaceae</name>
    <dbReference type="NCBI Taxonomy" id="1147111"/>
    <lineage>
        <taxon>Eukaryota</taxon>
        <taxon>Fungi</taxon>
        <taxon>Dikarya</taxon>
        <taxon>Ascomycota</taxon>
        <taxon>Pezizomycotina</taxon>
        <taxon>Sordariomycetes</taxon>
        <taxon>Hypocreomycetidae</taxon>
        <taxon>Hypocreales</taxon>
        <taxon>Nectriaceae</taxon>
        <taxon>Fusarium</taxon>
        <taxon>Fusarium solani species complex</taxon>
    </lineage>
</organism>
<dbReference type="InterPro" id="IPR001138">
    <property type="entry name" value="Zn2Cys6_DnaBD"/>
</dbReference>
<feature type="region of interest" description="Disordered" evidence="2">
    <location>
        <begin position="276"/>
        <end position="311"/>
    </location>
</feature>
<keyword evidence="1" id="KW-0539">Nucleus</keyword>
<accession>A0A430LBJ3</accession>
<comment type="caution">
    <text evidence="4">The sequence shown here is derived from an EMBL/GenBank/DDBJ whole genome shotgun (WGS) entry which is preliminary data.</text>
</comment>
<dbReference type="Pfam" id="PF00172">
    <property type="entry name" value="Zn_clus"/>
    <property type="match status" value="1"/>
</dbReference>
<evidence type="ECO:0000259" key="3">
    <source>
        <dbReference type="PROSITE" id="PS50048"/>
    </source>
</evidence>
<dbReference type="GO" id="GO:0000981">
    <property type="term" value="F:DNA-binding transcription factor activity, RNA polymerase II-specific"/>
    <property type="evidence" value="ECO:0007669"/>
    <property type="project" value="InterPro"/>
</dbReference>
<evidence type="ECO:0000313" key="4">
    <source>
        <dbReference type="EMBL" id="RTE73112.1"/>
    </source>
</evidence>
<dbReference type="CDD" id="cd00067">
    <property type="entry name" value="GAL4"/>
    <property type="match status" value="1"/>
</dbReference>
<dbReference type="GO" id="GO:0008270">
    <property type="term" value="F:zinc ion binding"/>
    <property type="evidence" value="ECO:0007669"/>
    <property type="project" value="InterPro"/>
</dbReference>
<feature type="domain" description="Zn(2)-C6 fungal-type" evidence="3">
    <location>
        <begin position="20"/>
        <end position="50"/>
    </location>
</feature>
<feature type="compositionally biased region" description="Low complexity" evidence="2">
    <location>
        <begin position="281"/>
        <end position="291"/>
    </location>
</feature>
<evidence type="ECO:0000313" key="5">
    <source>
        <dbReference type="Proteomes" id="UP000287124"/>
    </source>
</evidence>
<dbReference type="AlphaFoldDB" id="A0A430LBJ3"/>
<feature type="compositionally biased region" description="Polar residues" evidence="2">
    <location>
        <begin position="293"/>
        <end position="306"/>
    </location>
</feature>
<evidence type="ECO:0000256" key="2">
    <source>
        <dbReference type="SAM" id="MobiDB-lite"/>
    </source>
</evidence>
<dbReference type="Proteomes" id="UP000287124">
    <property type="component" value="Unassembled WGS sequence"/>
</dbReference>